<dbReference type="Pfam" id="PF08241">
    <property type="entry name" value="Methyltransf_11"/>
    <property type="match status" value="1"/>
</dbReference>
<gene>
    <name evidence="2" type="ORF">GLP40_06865</name>
</gene>
<dbReference type="GO" id="GO:0008757">
    <property type="term" value="F:S-adenosylmethionine-dependent methyltransferase activity"/>
    <property type="evidence" value="ECO:0007669"/>
    <property type="project" value="InterPro"/>
</dbReference>
<dbReference type="InterPro" id="IPR029063">
    <property type="entry name" value="SAM-dependent_MTases_sf"/>
</dbReference>
<dbReference type="RefSeq" id="WP_328289805.1">
    <property type="nucleotide sequence ID" value="NZ_WMBB01000003.1"/>
</dbReference>
<dbReference type="InterPro" id="IPR013216">
    <property type="entry name" value="Methyltransf_11"/>
</dbReference>
<organism evidence="2 3">
    <name type="scientific">Nocardia aurantiaca</name>
    <dbReference type="NCBI Taxonomy" id="2675850"/>
    <lineage>
        <taxon>Bacteria</taxon>
        <taxon>Bacillati</taxon>
        <taxon>Actinomycetota</taxon>
        <taxon>Actinomycetes</taxon>
        <taxon>Mycobacteriales</taxon>
        <taxon>Nocardiaceae</taxon>
        <taxon>Nocardia</taxon>
    </lineage>
</organism>
<keyword evidence="2" id="KW-0808">Transferase</keyword>
<dbReference type="AlphaFoldDB" id="A0A6I3KUF5"/>
<dbReference type="Gene3D" id="3.40.50.150">
    <property type="entry name" value="Vaccinia Virus protein VP39"/>
    <property type="match status" value="1"/>
</dbReference>
<protein>
    <submittedName>
        <fullName evidence="2">Methyltransferase domain-containing protein</fullName>
    </submittedName>
</protein>
<keyword evidence="3" id="KW-1185">Reference proteome</keyword>
<evidence type="ECO:0000313" key="3">
    <source>
        <dbReference type="Proteomes" id="UP000432464"/>
    </source>
</evidence>
<feature type="domain" description="Methyltransferase type 11" evidence="1">
    <location>
        <begin position="45"/>
        <end position="113"/>
    </location>
</feature>
<dbReference type="GO" id="GO:0032259">
    <property type="term" value="P:methylation"/>
    <property type="evidence" value="ECO:0007669"/>
    <property type="project" value="UniProtKB-KW"/>
</dbReference>
<reference evidence="2 3" key="1">
    <citation type="submission" date="2019-11" db="EMBL/GenBank/DDBJ databases">
        <title>Nocardia sp. nov. CT2-14 isolated from soil.</title>
        <authorList>
            <person name="Kanchanasin P."/>
            <person name="Tanasupawat S."/>
            <person name="Yuki M."/>
            <person name="Kudo T."/>
        </authorList>
    </citation>
    <scope>NUCLEOTIDE SEQUENCE [LARGE SCALE GENOMIC DNA]</scope>
    <source>
        <strain evidence="2 3">CT2-14</strain>
    </source>
</reference>
<evidence type="ECO:0000313" key="2">
    <source>
        <dbReference type="EMBL" id="MTE12498.1"/>
    </source>
</evidence>
<sequence>MAPSSTRKPSTPRSSSRHVWGRDLVPDSCYLRPPARCWFRRGAGLELLLDAVGPTGHVYGIEISPTMLTEAGRRSRDVIAAGRLELRSAAMDHLPLTDASLDALISANTIYSIGSGFAEMSEARVSEFVRIPPIPGPSPTAASGSALRG</sequence>
<keyword evidence="2" id="KW-0489">Methyltransferase</keyword>
<dbReference type="SUPFAM" id="SSF53335">
    <property type="entry name" value="S-adenosyl-L-methionine-dependent methyltransferases"/>
    <property type="match status" value="1"/>
</dbReference>
<accession>A0A6I3KUF5</accession>
<dbReference type="Proteomes" id="UP000432464">
    <property type="component" value="Unassembled WGS sequence"/>
</dbReference>
<proteinExistence type="predicted"/>
<dbReference type="EMBL" id="WMBB01000003">
    <property type="protein sequence ID" value="MTE12498.1"/>
    <property type="molecule type" value="Genomic_DNA"/>
</dbReference>
<comment type="caution">
    <text evidence="2">The sequence shown here is derived from an EMBL/GenBank/DDBJ whole genome shotgun (WGS) entry which is preliminary data.</text>
</comment>
<name>A0A6I3KUF5_9NOCA</name>
<evidence type="ECO:0000259" key="1">
    <source>
        <dbReference type="Pfam" id="PF08241"/>
    </source>
</evidence>